<evidence type="ECO:0000313" key="1">
    <source>
        <dbReference type="EMBL" id="MBB6485797.1"/>
    </source>
</evidence>
<accession>A0A7X0MCG6</accession>
<dbReference type="AlphaFoldDB" id="A0A7X0MCG6"/>
<dbReference type="InterPro" id="IPR027417">
    <property type="entry name" value="P-loop_NTPase"/>
</dbReference>
<dbReference type="Gene3D" id="3.40.50.300">
    <property type="entry name" value="P-loop containing nucleotide triphosphate hydrolases"/>
    <property type="match status" value="1"/>
</dbReference>
<dbReference type="Proteomes" id="UP000565576">
    <property type="component" value="Unassembled WGS sequence"/>
</dbReference>
<sequence>MSRIVILGNAGGGKSTLARRLAERHGLSHFEIDKLLWLEGWIPAPVDTYSERHRQIISGDNWILDGLGHRDSIASRIDRATHIVLIDMPLWMHFWLAAERQIAWSSGELQHAPGGLSAMPPTRDLFRTIWEIDQGWMPGIRSLCDNAARAGKKLVRICSVEELEQLARTADVADWLSAKS</sequence>
<organism evidence="1 2">
    <name type="scientific">Rhizobium lusitanum</name>
    <dbReference type="NCBI Taxonomy" id="293958"/>
    <lineage>
        <taxon>Bacteria</taxon>
        <taxon>Pseudomonadati</taxon>
        <taxon>Pseudomonadota</taxon>
        <taxon>Alphaproteobacteria</taxon>
        <taxon>Hyphomicrobiales</taxon>
        <taxon>Rhizobiaceae</taxon>
        <taxon>Rhizobium/Agrobacterium group</taxon>
        <taxon>Rhizobium</taxon>
    </lineage>
</organism>
<name>A0A7X0MCG6_9HYPH</name>
<dbReference type="PANTHER" id="PTHR37816">
    <property type="entry name" value="YALI0E33011P"/>
    <property type="match status" value="1"/>
</dbReference>
<dbReference type="SUPFAM" id="SSF52540">
    <property type="entry name" value="P-loop containing nucleoside triphosphate hydrolases"/>
    <property type="match status" value="1"/>
</dbReference>
<proteinExistence type="predicted"/>
<protein>
    <recommendedName>
        <fullName evidence="3">Adenylate kinase</fullName>
    </recommendedName>
</protein>
<dbReference type="InterPro" id="IPR052922">
    <property type="entry name" value="Cytidylate_Kinase-2"/>
</dbReference>
<evidence type="ECO:0000313" key="2">
    <source>
        <dbReference type="Proteomes" id="UP000565576"/>
    </source>
</evidence>
<comment type="caution">
    <text evidence="1">The sequence shown here is derived from an EMBL/GenBank/DDBJ whole genome shotgun (WGS) entry which is preliminary data.</text>
</comment>
<dbReference type="PANTHER" id="PTHR37816:SF1">
    <property type="entry name" value="TOXIN"/>
    <property type="match status" value="1"/>
</dbReference>
<evidence type="ECO:0008006" key="3">
    <source>
        <dbReference type="Google" id="ProtNLM"/>
    </source>
</evidence>
<gene>
    <name evidence="1" type="ORF">GGD46_003091</name>
</gene>
<dbReference type="RefSeq" id="WP_184705177.1">
    <property type="nucleotide sequence ID" value="NZ_JACHBG010000006.1"/>
</dbReference>
<dbReference type="EMBL" id="JACHBG010000006">
    <property type="protein sequence ID" value="MBB6485797.1"/>
    <property type="molecule type" value="Genomic_DNA"/>
</dbReference>
<reference evidence="1 2" key="1">
    <citation type="submission" date="2020-08" db="EMBL/GenBank/DDBJ databases">
        <title>Genomic Encyclopedia of Type Strains, Phase IV (KMG-V): Genome sequencing to study the core and pangenomes of soil and plant-associated prokaryotes.</title>
        <authorList>
            <person name="Whitman W."/>
        </authorList>
    </citation>
    <scope>NUCLEOTIDE SEQUENCE [LARGE SCALE GENOMIC DNA]</scope>
    <source>
        <strain evidence="1 2">SEMIA 4060</strain>
    </source>
</reference>